<dbReference type="GO" id="GO:0098632">
    <property type="term" value="F:cell-cell adhesion mediator activity"/>
    <property type="evidence" value="ECO:0007669"/>
    <property type="project" value="TreeGrafter"/>
</dbReference>
<dbReference type="Bgee" id="ENSELUG00000021621">
    <property type="expression patterns" value="Expressed in brain and 10 other cell types or tissues"/>
</dbReference>
<dbReference type="SUPFAM" id="SSF48726">
    <property type="entry name" value="Immunoglobulin"/>
    <property type="match status" value="5"/>
</dbReference>
<dbReference type="InterPro" id="IPR036116">
    <property type="entry name" value="FN3_sf"/>
</dbReference>
<evidence type="ECO:0000256" key="15">
    <source>
        <dbReference type="ARBA" id="ARBA00060042"/>
    </source>
</evidence>
<comment type="function">
    <text evidence="15">Neural cell adhesion molecule involved in the dynamics of cell adhesion and in the generation of transmembrane signals at tyrosine kinase receptors. During brain development, critical in multiple processes, including neuronal migration, axonal growth and fasciculation, and synaptogenesis. In the mature brain, plays a role in the dynamics of neuronal structure and function, including synaptic plasticity.</text>
</comment>
<keyword evidence="12" id="KW-0325">Glycoprotein</keyword>
<dbReference type="SMART" id="SM00409">
    <property type="entry name" value="IG"/>
    <property type="match status" value="6"/>
</dbReference>
<evidence type="ECO:0000256" key="7">
    <source>
        <dbReference type="ARBA" id="ARBA00022737"/>
    </source>
</evidence>
<dbReference type="Pfam" id="PF00041">
    <property type="entry name" value="fn3"/>
    <property type="match status" value="4"/>
</dbReference>
<dbReference type="FunFam" id="2.60.40.10:FF:000005">
    <property type="entry name" value="Neuronal cell adhesion molecule"/>
    <property type="match status" value="1"/>
</dbReference>
<dbReference type="InterPro" id="IPR013098">
    <property type="entry name" value="Ig_I-set"/>
</dbReference>
<feature type="domain" description="Fibronectin type-III" evidence="21">
    <location>
        <begin position="814"/>
        <end position="938"/>
    </location>
</feature>
<dbReference type="GeneID" id="105013516"/>
<dbReference type="GO" id="GO:0005886">
    <property type="term" value="C:plasma membrane"/>
    <property type="evidence" value="ECO:0007669"/>
    <property type="project" value="UniProtKB-SubCell"/>
</dbReference>
<reference evidence="22" key="3">
    <citation type="submission" date="2025-08" db="UniProtKB">
        <authorList>
            <consortium name="Ensembl"/>
        </authorList>
    </citation>
    <scope>IDENTIFICATION</scope>
</reference>
<feature type="transmembrane region" description="Helical" evidence="18">
    <location>
        <begin position="1140"/>
        <end position="1161"/>
    </location>
</feature>
<comment type="subcellular location">
    <subcellularLocation>
        <location evidence="1">Cell membrane</location>
        <topology evidence="1">Single-pass type I membrane protein</topology>
    </subcellularLocation>
    <subcellularLocation>
        <location evidence="2">Cell projection</location>
        <location evidence="2">Growth cone</location>
    </subcellularLocation>
</comment>
<evidence type="ECO:0000256" key="8">
    <source>
        <dbReference type="ARBA" id="ARBA00022889"/>
    </source>
</evidence>
<dbReference type="Gene3D" id="2.60.40.10">
    <property type="entry name" value="Immunoglobulins"/>
    <property type="match status" value="11"/>
</dbReference>
<dbReference type="SUPFAM" id="SSF49265">
    <property type="entry name" value="Fibronectin type III"/>
    <property type="match status" value="3"/>
</dbReference>
<evidence type="ECO:0000256" key="6">
    <source>
        <dbReference type="ARBA" id="ARBA00022729"/>
    </source>
</evidence>
<feature type="domain" description="Ig-like" evidence="20">
    <location>
        <begin position="517"/>
        <end position="609"/>
    </location>
</feature>
<evidence type="ECO:0000256" key="4">
    <source>
        <dbReference type="ARBA" id="ARBA00022475"/>
    </source>
</evidence>
<dbReference type="InterPro" id="IPR003598">
    <property type="entry name" value="Ig_sub2"/>
</dbReference>
<evidence type="ECO:0000313" key="23">
    <source>
        <dbReference type="Proteomes" id="UP000265140"/>
    </source>
</evidence>
<dbReference type="InterPro" id="IPR007110">
    <property type="entry name" value="Ig-like_dom"/>
</dbReference>
<keyword evidence="7" id="KW-0677">Repeat</keyword>
<dbReference type="Pfam" id="PF07679">
    <property type="entry name" value="I-set"/>
    <property type="match status" value="1"/>
</dbReference>
<keyword evidence="4" id="KW-1003">Cell membrane</keyword>
<dbReference type="FunFam" id="2.60.40.10:FF:000057">
    <property type="entry name" value="neural cell adhesion molecule L1"/>
    <property type="match status" value="1"/>
</dbReference>
<feature type="domain" description="Fibronectin type-III" evidence="21">
    <location>
        <begin position="715"/>
        <end position="812"/>
    </location>
</feature>
<dbReference type="FunFam" id="2.60.40.10:FF:000600">
    <property type="entry name" value="Contactin 2"/>
    <property type="match status" value="1"/>
</dbReference>
<dbReference type="SMART" id="SM00408">
    <property type="entry name" value="IGc2"/>
    <property type="match status" value="5"/>
</dbReference>
<keyword evidence="10 18" id="KW-0472">Membrane</keyword>
<dbReference type="FunFam" id="2.60.40.10:FF:000078">
    <property type="entry name" value="Neuronal cell adhesion molecule"/>
    <property type="match status" value="1"/>
</dbReference>
<evidence type="ECO:0000256" key="12">
    <source>
        <dbReference type="ARBA" id="ARBA00023180"/>
    </source>
</evidence>
<keyword evidence="13" id="KW-0966">Cell projection</keyword>
<evidence type="ECO:0000256" key="14">
    <source>
        <dbReference type="ARBA" id="ARBA00023319"/>
    </source>
</evidence>
<dbReference type="Ensembl" id="ENSELUT00000070775.2">
    <property type="protein sequence ID" value="ENSELUP00000058192.2"/>
    <property type="gene ID" value="ENSELUG00000021621.3"/>
</dbReference>
<feature type="region of interest" description="Disordered" evidence="17">
    <location>
        <begin position="1190"/>
        <end position="1215"/>
    </location>
</feature>
<keyword evidence="14" id="KW-0393">Immunoglobulin domain</keyword>
<feature type="domain" description="Ig-like" evidence="20">
    <location>
        <begin position="426"/>
        <end position="509"/>
    </location>
</feature>
<dbReference type="InterPro" id="IPR003599">
    <property type="entry name" value="Ig_sub"/>
</dbReference>
<feature type="domain" description="Fibronectin type-III" evidence="21">
    <location>
        <begin position="942"/>
        <end position="1038"/>
    </location>
</feature>
<dbReference type="PROSITE" id="PS50835">
    <property type="entry name" value="IG_LIKE"/>
    <property type="match status" value="6"/>
</dbReference>
<evidence type="ECO:0000259" key="21">
    <source>
        <dbReference type="PROSITE" id="PS50853"/>
    </source>
</evidence>
<feature type="domain" description="Ig-like" evidence="20">
    <location>
        <begin position="136"/>
        <end position="220"/>
    </location>
</feature>
<keyword evidence="11" id="KW-1015">Disulfide bond</keyword>
<evidence type="ECO:0000256" key="5">
    <source>
        <dbReference type="ARBA" id="ARBA00022692"/>
    </source>
</evidence>
<feature type="domain" description="Fibronectin type-III" evidence="21">
    <location>
        <begin position="616"/>
        <end position="713"/>
    </location>
</feature>
<evidence type="ECO:0000313" key="22">
    <source>
        <dbReference type="Ensembl" id="ENSELUP00000058192.2"/>
    </source>
</evidence>
<dbReference type="PANTHER" id="PTHR44170:SF36">
    <property type="entry name" value="L1 CELL ADHESION MOLECULE"/>
    <property type="match status" value="1"/>
</dbReference>
<dbReference type="InterPro" id="IPR003961">
    <property type="entry name" value="FN3_dom"/>
</dbReference>
<reference evidence="22" key="4">
    <citation type="submission" date="2025-09" db="UniProtKB">
        <authorList>
            <consortium name="Ensembl"/>
        </authorList>
    </citation>
    <scope>IDENTIFICATION</scope>
</reference>
<feature type="region of interest" description="Disordered" evidence="17">
    <location>
        <begin position="1239"/>
        <end position="1287"/>
    </location>
</feature>
<feature type="region of interest" description="Disordered" evidence="17">
    <location>
        <begin position="695"/>
        <end position="724"/>
    </location>
</feature>
<dbReference type="PANTHER" id="PTHR44170">
    <property type="entry name" value="PROTEIN SIDEKICK"/>
    <property type="match status" value="1"/>
</dbReference>
<dbReference type="CDD" id="cd00063">
    <property type="entry name" value="FN3"/>
    <property type="match status" value="5"/>
</dbReference>
<evidence type="ECO:0000256" key="2">
    <source>
        <dbReference type="ARBA" id="ARBA00004624"/>
    </source>
</evidence>
<proteinExistence type="inferred from homology"/>
<reference evidence="23" key="1">
    <citation type="journal article" date="2014" name="PLoS ONE">
        <title>The genome and linkage map of the northern pike (Esox lucius): conserved synteny revealed between the salmonid sister group and the Neoteleostei.</title>
        <authorList>
            <person name="Rondeau E.B."/>
            <person name="Minkley D.R."/>
            <person name="Leong J.S."/>
            <person name="Messmer A.M."/>
            <person name="Jantzen J.R."/>
            <person name="von Schalburg K.R."/>
            <person name="Lemon C."/>
            <person name="Bird N.H."/>
            <person name="Koop B.F."/>
        </authorList>
    </citation>
    <scope>NUCLEOTIDE SEQUENCE</scope>
</reference>
<dbReference type="Proteomes" id="UP000265140">
    <property type="component" value="Chromosome 12"/>
</dbReference>
<feature type="signal peptide" evidence="19">
    <location>
        <begin position="1"/>
        <end position="30"/>
    </location>
</feature>
<name>A0A6Q2XY84_ESOLU</name>
<dbReference type="Pfam" id="PF13882">
    <property type="entry name" value="Bravo_FIGEY"/>
    <property type="match status" value="1"/>
</dbReference>
<keyword evidence="9 18" id="KW-1133">Transmembrane helix</keyword>
<keyword evidence="23" id="KW-1185">Reference proteome</keyword>
<evidence type="ECO:0000256" key="18">
    <source>
        <dbReference type="SAM" id="Phobius"/>
    </source>
</evidence>
<dbReference type="GO" id="GO:0007420">
    <property type="term" value="P:brain development"/>
    <property type="evidence" value="ECO:0007669"/>
    <property type="project" value="TreeGrafter"/>
</dbReference>
<evidence type="ECO:0000256" key="19">
    <source>
        <dbReference type="SAM" id="SignalP"/>
    </source>
</evidence>
<dbReference type="PROSITE" id="PS50853">
    <property type="entry name" value="FN3"/>
    <property type="match status" value="5"/>
</dbReference>
<organism evidence="22 23">
    <name type="scientific">Esox lucius</name>
    <name type="common">Northern pike</name>
    <dbReference type="NCBI Taxonomy" id="8010"/>
    <lineage>
        <taxon>Eukaryota</taxon>
        <taxon>Metazoa</taxon>
        <taxon>Chordata</taxon>
        <taxon>Craniata</taxon>
        <taxon>Vertebrata</taxon>
        <taxon>Euteleostomi</taxon>
        <taxon>Actinopterygii</taxon>
        <taxon>Neopterygii</taxon>
        <taxon>Teleostei</taxon>
        <taxon>Protacanthopterygii</taxon>
        <taxon>Esociformes</taxon>
        <taxon>Esocidae</taxon>
        <taxon>Esox</taxon>
    </lineage>
</organism>
<keyword evidence="8" id="KW-0130">Cell adhesion</keyword>
<reference evidence="22" key="2">
    <citation type="submission" date="2020-02" db="EMBL/GenBank/DDBJ databases">
        <title>Esox lucius (northern pike) genome, fEsoLuc1, primary haplotype.</title>
        <authorList>
            <person name="Myers G."/>
            <person name="Karagic N."/>
            <person name="Meyer A."/>
            <person name="Pippel M."/>
            <person name="Reichard M."/>
            <person name="Winkler S."/>
            <person name="Tracey A."/>
            <person name="Sims Y."/>
            <person name="Howe K."/>
            <person name="Rhie A."/>
            <person name="Formenti G."/>
            <person name="Durbin R."/>
            <person name="Fedrigo O."/>
            <person name="Jarvis E.D."/>
        </authorList>
    </citation>
    <scope>NUCLEOTIDE SEQUENCE [LARGE SCALE GENOMIC DNA]</scope>
</reference>
<comment type="similarity">
    <text evidence="3">Belongs to the immunoglobulin superfamily. L1/neurofascin/NgCAM family.</text>
</comment>
<evidence type="ECO:0000256" key="10">
    <source>
        <dbReference type="ARBA" id="ARBA00023136"/>
    </source>
</evidence>
<evidence type="ECO:0000256" key="11">
    <source>
        <dbReference type="ARBA" id="ARBA00023157"/>
    </source>
</evidence>
<keyword evidence="6 19" id="KW-0732">Signal</keyword>
<dbReference type="InterPro" id="IPR026966">
    <property type="entry name" value="Neurofascin/L1/NrCAM_C"/>
</dbReference>
<evidence type="ECO:0000256" key="16">
    <source>
        <dbReference type="ARBA" id="ARBA00074488"/>
    </source>
</evidence>
<feature type="region of interest" description="Disordered" evidence="17">
    <location>
        <begin position="925"/>
        <end position="946"/>
    </location>
</feature>
<dbReference type="InterPro" id="IPR013783">
    <property type="entry name" value="Ig-like_fold"/>
</dbReference>
<feature type="region of interest" description="Disordered" evidence="17">
    <location>
        <begin position="862"/>
        <end position="885"/>
    </location>
</feature>
<dbReference type="Pfam" id="PF13927">
    <property type="entry name" value="Ig_3"/>
    <property type="match status" value="4"/>
</dbReference>
<evidence type="ECO:0000259" key="20">
    <source>
        <dbReference type="PROSITE" id="PS50835"/>
    </source>
</evidence>
<evidence type="ECO:0000256" key="17">
    <source>
        <dbReference type="SAM" id="MobiDB-lite"/>
    </source>
</evidence>
<feature type="domain" description="Fibronectin type-III" evidence="21">
    <location>
        <begin position="1040"/>
        <end position="1127"/>
    </location>
</feature>
<dbReference type="GO" id="GO:0007411">
    <property type="term" value="P:axon guidance"/>
    <property type="evidence" value="ECO:0007669"/>
    <property type="project" value="TreeGrafter"/>
</dbReference>
<feature type="domain" description="Ig-like" evidence="20">
    <location>
        <begin position="334"/>
        <end position="409"/>
    </location>
</feature>
<evidence type="ECO:0000256" key="9">
    <source>
        <dbReference type="ARBA" id="ARBA00022989"/>
    </source>
</evidence>
<dbReference type="RefSeq" id="XP_034151909.1">
    <property type="nucleotide sequence ID" value="XM_034296018.1"/>
</dbReference>
<evidence type="ECO:0000256" key="13">
    <source>
        <dbReference type="ARBA" id="ARBA00023273"/>
    </source>
</evidence>
<dbReference type="GO" id="GO:0030426">
    <property type="term" value="C:growth cone"/>
    <property type="evidence" value="ECO:0007669"/>
    <property type="project" value="UniProtKB-SubCell"/>
</dbReference>
<keyword evidence="5 18" id="KW-0812">Transmembrane</keyword>
<evidence type="ECO:0000256" key="1">
    <source>
        <dbReference type="ARBA" id="ARBA00004251"/>
    </source>
</evidence>
<dbReference type="SMART" id="SM00060">
    <property type="entry name" value="FN3"/>
    <property type="match status" value="5"/>
</dbReference>
<feature type="compositionally biased region" description="Basic and acidic residues" evidence="17">
    <location>
        <begin position="1190"/>
        <end position="1206"/>
    </location>
</feature>
<dbReference type="GeneTree" id="ENSGT00940000157506"/>
<feature type="domain" description="Ig-like" evidence="20">
    <location>
        <begin position="47"/>
        <end position="132"/>
    </location>
</feature>
<evidence type="ECO:0000256" key="3">
    <source>
        <dbReference type="ARBA" id="ARBA00008588"/>
    </source>
</evidence>
<feature type="compositionally biased region" description="Basic and acidic residues" evidence="17">
    <location>
        <begin position="865"/>
        <end position="885"/>
    </location>
</feature>
<dbReference type="FunFam" id="2.60.40.10:FF:000028">
    <property type="entry name" value="Neuronal cell adhesion molecule"/>
    <property type="match status" value="1"/>
</dbReference>
<dbReference type="InterPro" id="IPR036179">
    <property type="entry name" value="Ig-like_dom_sf"/>
</dbReference>
<sequence length="1287" mass="143404">MCVDQHQRGRSPPARPPLLLLLFLSSSCLGAISIPKNYKVQNMLQPPVLTELPKSLTAFSLDDVTLPCEATGTPTPSFRWTRDGLELKTKYEGSGTFTPHDDKPLSSYQGNYRCYANNDLGTAMTHTIRLITELTPTLPKQKRIRLKVDEGAHVVLHCNPPQSSTPPEIHWMDRKLNHIMQSERVIRGLDGNLYFANVLKGDSRDDYTCNAHYSEARTILPKEPISLTVISSNDEVRGRKPQLMQPQGQHSSHLALRGHHLVLECIPRGLPTPLVKWRHKDVALAESGAEEKHHGRWLEFKSITQKADGEYECVSSNTHGSIKHSYTVTVEAEPYWVKEPQSLLYAPGETVRLDCQAEGVPTPTVTWSMNGEPIKDLDSDFRRNVSRGVLILTDVTFTDTAVYQCEATNRHGTILINTFIYVIELPAQILSSDGVVYRITEGGVVRMHCDAFGSPRPQVTWDTADPQNVLLSDSRVSQLTNGTIELFNASREDVGIYTCSITQSNISITAHLEVLNRTVMLIGPQDVKVKRGGDSWLDCYVSHDLQINHLKITWKKDNLNIVESSPDDKYTIFKNGTLRVTDIHSGDGGRYSCEVITELDRVSASGSITVVARPDPPTSVSLSDLTDQRHQLRWTPGHTHNSPTTEFVVEMWEKKNSSETVKWEEFRRVNGDIHHLELSLLPDLTYQFRVSGVNDLGKSNPSEPSESYRHPPAVPDRNPEDVRSVSNETGKLLITWKEMDDRYFYGSGFLYKVSWRQAHGREPHWHHAFVRKPPHSVNGVGTFSSYDIKVQAVNSLGEGPHPITKTGHSGEDKPLDSVSNISISVVNNSAKVRWQPVDPHMVQGHLLGHKIYVKRLGSKRGRQRRAMEWREEKDREGGVERGTEREEDRRVLVVNGSMTEVELTGLTLYSVYELSITVFNSMGEGPHSPKHSFSTPEGAPGPPASLDFESPSETELILRWTPPTQPNGQILEYILQYQQISESGDSPLKILMIPDWAVTQILVAGLEPHSSYVFYLSGRTAAGRGPAIKREGATLLDGVPPSDISTVPGETSVNLSWVPEKRHRNHGFHIRYLPKTGGSRWEESEQVNSTQGFYSLTGLQAGTEYHLLITHNNKTKWETRILTTGPDRTDLVGDFATQGWFIGLISAVVLLMLLLLILCFIKRSRGGKYAVKDKEVGQADSDVRPIKDETFGEYRSLESDGEEKRSGSQPSLCVESKLGSDDSLAEYGDSVDIQFNEDGSFIGQYSGRGPVPTGNESSGPTSPVNQDPPPPPIGPSFSGILNRPSKI</sequence>
<feature type="chain" id="PRO_5044335600" description="Neural cell adhesion molecule L1" evidence="19">
    <location>
        <begin position="31"/>
        <end position="1287"/>
    </location>
</feature>
<feature type="domain" description="Ig-like" evidence="20">
    <location>
        <begin position="241"/>
        <end position="329"/>
    </location>
</feature>
<accession>A0A6Q2XY84</accession>
<protein>
    <recommendedName>
        <fullName evidence="16">Neural cell adhesion molecule L1</fullName>
    </recommendedName>
</protein>